<comment type="caution">
    <text evidence="2">The sequence shown here is derived from an EMBL/GenBank/DDBJ whole genome shotgun (WGS) entry which is preliminary data.</text>
</comment>
<keyword evidence="1" id="KW-0812">Transmembrane</keyword>
<evidence type="ECO:0000313" key="2">
    <source>
        <dbReference type="EMBL" id="KAK6754641.1"/>
    </source>
</evidence>
<keyword evidence="1" id="KW-1133">Transmembrane helix</keyword>
<organism evidence="2 3">
    <name type="scientific">Necator americanus</name>
    <name type="common">Human hookworm</name>
    <dbReference type="NCBI Taxonomy" id="51031"/>
    <lineage>
        <taxon>Eukaryota</taxon>
        <taxon>Metazoa</taxon>
        <taxon>Ecdysozoa</taxon>
        <taxon>Nematoda</taxon>
        <taxon>Chromadorea</taxon>
        <taxon>Rhabditida</taxon>
        <taxon>Rhabditina</taxon>
        <taxon>Rhabditomorpha</taxon>
        <taxon>Strongyloidea</taxon>
        <taxon>Ancylostomatidae</taxon>
        <taxon>Bunostominae</taxon>
        <taxon>Necator</taxon>
    </lineage>
</organism>
<evidence type="ECO:0000256" key="1">
    <source>
        <dbReference type="SAM" id="Phobius"/>
    </source>
</evidence>
<dbReference type="Proteomes" id="UP001303046">
    <property type="component" value="Unassembled WGS sequence"/>
</dbReference>
<protein>
    <submittedName>
        <fullName evidence="2">Uncharacterized protein</fullName>
    </submittedName>
</protein>
<evidence type="ECO:0000313" key="3">
    <source>
        <dbReference type="Proteomes" id="UP001303046"/>
    </source>
</evidence>
<gene>
    <name evidence="2" type="primary">Necator_chrV.g18348</name>
    <name evidence="2" type="ORF">RB195_013557</name>
</gene>
<keyword evidence="3" id="KW-1185">Reference proteome</keyword>
<name>A0ABR1DW41_NECAM</name>
<accession>A0ABR1DW41</accession>
<keyword evidence="1" id="KW-0472">Membrane</keyword>
<sequence>MPDDEVGPLTASLTILTDEWAALSSPPPMIRKKIIAQHMVTDSTAGVGGVGAPAGNVRSFFSNSGGHILMGRSATVALPLVVAVVASLSIECPATTVLHHCRHRTVRCDVRWGWAREEKRIFAPNVQHLKSQVWSPWLEVQNSWPSVGEHRRGSGRISLTTLERPSKTAKLDLIAGILLIFVIDMLLLSFTF</sequence>
<reference evidence="2 3" key="1">
    <citation type="submission" date="2023-08" db="EMBL/GenBank/DDBJ databases">
        <title>A Necator americanus chromosomal reference genome.</title>
        <authorList>
            <person name="Ilik V."/>
            <person name="Petrzelkova K.J."/>
            <person name="Pardy F."/>
            <person name="Fuh T."/>
            <person name="Niatou-Singa F.S."/>
            <person name="Gouil Q."/>
            <person name="Baker L."/>
            <person name="Ritchie M.E."/>
            <person name="Jex A.R."/>
            <person name="Gazzola D."/>
            <person name="Li H."/>
            <person name="Toshio Fujiwara R."/>
            <person name="Zhan B."/>
            <person name="Aroian R.V."/>
            <person name="Pafco B."/>
            <person name="Schwarz E.M."/>
        </authorList>
    </citation>
    <scope>NUCLEOTIDE SEQUENCE [LARGE SCALE GENOMIC DNA]</scope>
    <source>
        <strain evidence="2 3">Aroian</strain>
        <tissue evidence="2">Whole animal</tissue>
    </source>
</reference>
<proteinExistence type="predicted"/>
<dbReference type="EMBL" id="JAVFWL010000005">
    <property type="protein sequence ID" value="KAK6754641.1"/>
    <property type="molecule type" value="Genomic_DNA"/>
</dbReference>
<feature type="transmembrane region" description="Helical" evidence="1">
    <location>
        <begin position="171"/>
        <end position="190"/>
    </location>
</feature>